<organism evidence="1 2">
    <name type="scientific">Anaeromyxobacter paludicola</name>
    <dbReference type="NCBI Taxonomy" id="2918171"/>
    <lineage>
        <taxon>Bacteria</taxon>
        <taxon>Pseudomonadati</taxon>
        <taxon>Myxococcota</taxon>
        <taxon>Myxococcia</taxon>
        <taxon>Myxococcales</taxon>
        <taxon>Cystobacterineae</taxon>
        <taxon>Anaeromyxobacteraceae</taxon>
        <taxon>Anaeromyxobacter</taxon>
    </lineage>
</organism>
<evidence type="ECO:0000313" key="1">
    <source>
        <dbReference type="EMBL" id="BDG06951.1"/>
    </source>
</evidence>
<sequence length="97" mass="10319">MPDAAALAALEAEGILERREGRLRTTRRWQAAMARAALRLQLQGAPWNDLRLPIALGLAELEGDLPDAELARRAEALLPLERGELGAAFGDPGAAPG</sequence>
<dbReference type="Proteomes" id="UP001162734">
    <property type="component" value="Chromosome"/>
</dbReference>
<name>A0ABM7X559_9BACT</name>
<accession>A0ABM7X559</accession>
<proteinExistence type="predicted"/>
<gene>
    <name evidence="1" type="ORF">AMPC_00640</name>
</gene>
<dbReference type="RefSeq" id="WP_248343532.1">
    <property type="nucleotide sequence ID" value="NZ_AP025592.1"/>
</dbReference>
<dbReference type="EMBL" id="AP025592">
    <property type="protein sequence ID" value="BDG06951.1"/>
    <property type="molecule type" value="Genomic_DNA"/>
</dbReference>
<protein>
    <submittedName>
        <fullName evidence="1">Uncharacterized protein</fullName>
    </submittedName>
</protein>
<keyword evidence="2" id="KW-1185">Reference proteome</keyword>
<reference evidence="2" key="1">
    <citation type="journal article" date="2022" name="Int. J. Syst. Evol. Microbiol.">
        <title>Anaeromyxobacter oryzae sp. nov., Anaeromyxobacter diazotrophicus sp. nov. and Anaeromyxobacter paludicola sp. nov., isolated from paddy soils.</title>
        <authorList>
            <person name="Itoh H."/>
            <person name="Xu Z."/>
            <person name="Mise K."/>
            <person name="Masuda Y."/>
            <person name="Ushijima N."/>
            <person name="Hayakawa C."/>
            <person name="Shiratori Y."/>
            <person name="Senoo K."/>
        </authorList>
    </citation>
    <scope>NUCLEOTIDE SEQUENCE [LARGE SCALE GENOMIC DNA]</scope>
    <source>
        <strain evidence="2">Red630</strain>
    </source>
</reference>
<evidence type="ECO:0000313" key="2">
    <source>
        <dbReference type="Proteomes" id="UP001162734"/>
    </source>
</evidence>